<protein>
    <submittedName>
        <fullName evidence="2">Uncharacterized protein</fullName>
    </submittedName>
</protein>
<dbReference type="Proteomes" id="UP000054279">
    <property type="component" value="Unassembled WGS sequence"/>
</dbReference>
<organism evidence="2 3">
    <name type="scientific">Sphaerobolus stellatus (strain SS14)</name>
    <dbReference type="NCBI Taxonomy" id="990650"/>
    <lineage>
        <taxon>Eukaryota</taxon>
        <taxon>Fungi</taxon>
        <taxon>Dikarya</taxon>
        <taxon>Basidiomycota</taxon>
        <taxon>Agaricomycotina</taxon>
        <taxon>Agaricomycetes</taxon>
        <taxon>Phallomycetidae</taxon>
        <taxon>Geastrales</taxon>
        <taxon>Sphaerobolaceae</taxon>
        <taxon>Sphaerobolus</taxon>
    </lineage>
</organism>
<dbReference type="AlphaFoldDB" id="A0A0C9UVV2"/>
<feature type="compositionally biased region" description="Polar residues" evidence="1">
    <location>
        <begin position="122"/>
        <end position="142"/>
    </location>
</feature>
<dbReference type="HOGENOM" id="CLU_071378_1_0_1"/>
<evidence type="ECO:0000313" key="3">
    <source>
        <dbReference type="Proteomes" id="UP000054279"/>
    </source>
</evidence>
<gene>
    <name evidence="2" type="ORF">M422DRAFT_258146</name>
</gene>
<evidence type="ECO:0000313" key="2">
    <source>
        <dbReference type="EMBL" id="KIJ38994.1"/>
    </source>
</evidence>
<feature type="region of interest" description="Disordered" evidence="1">
    <location>
        <begin position="121"/>
        <end position="142"/>
    </location>
</feature>
<dbReference type="OrthoDB" id="2124139at2759"/>
<sequence>MSLEMVYRCALHIMNILTTITFFIRYNPGTKQLVFINHSGVDELSMFHGKAILMDMNHQHAPFPALFLIHEQRVRGFWPWTPPVHIPVSILPQDWILSSAQGLSSGGGNVVSNAGSSYAAAVNSSSGQPAPATGQPTPGRTTITVLDSDSIREILSATRNSESWKACVQEGTSWEGTADENIAKYKENVEF</sequence>
<dbReference type="EMBL" id="KN837155">
    <property type="protein sequence ID" value="KIJ38994.1"/>
    <property type="molecule type" value="Genomic_DNA"/>
</dbReference>
<proteinExistence type="predicted"/>
<reference evidence="2 3" key="1">
    <citation type="submission" date="2014-06" db="EMBL/GenBank/DDBJ databases">
        <title>Evolutionary Origins and Diversification of the Mycorrhizal Mutualists.</title>
        <authorList>
            <consortium name="DOE Joint Genome Institute"/>
            <consortium name="Mycorrhizal Genomics Consortium"/>
            <person name="Kohler A."/>
            <person name="Kuo A."/>
            <person name="Nagy L.G."/>
            <person name="Floudas D."/>
            <person name="Copeland A."/>
            <person name="Barry K.W."/>
            <person name="Cichocki N."/>
            <person name="Veneault-Fourrey C."/>
            <person name="LaButti K."/>
            <person name="Lindquist E.A."/>
            <person name="Lipzen A."/>
            <person name="Lundell T."/>
            <person name="Morin E."/>
            <person name="Murat C."/>
            <person name="Riley R."/>
            <person name="Ohm R."/>
            <person name="Sun H."/>
            <person name="Tunlid A."/>
            <person name="Henrissat B."/>
            <person name="Grigoriev I.V."/>
            <person name="Hibbett D.S."/>
            <person name="Martin F."/>
        </authorList>
    </citation>
    <scope>NUCLEOTIDE SEQUENCE [LARGE SCALE GENOMIC DNA]</scope>
    <source>
        <strain evidence="2 3">SS14</strain>
    </source>
</reference>
<accession>A0A0C9UVV2</accession>
<evidence type="ECO:0000256" key="1">
    <source>
        <dbReference type="SAM" id="MobiDB-lite"/>
    </source>
</evidence>
<keyword evidence="3" id="KW-1185">Reference proteome</keyword>
<name>A0A0C9UVV2_SPHS4</name>